<keyword evidence="8" id="KW-1185">Reference proteome</keyword>
<dbReference type="EMBL" id="MNCJ02000317">
    <property type="protein sequence ID" value="KAF5820187.1"/>
    <property type="molecule type" value="Genomic_DNA"/>
</dbReference>
<feature type="chain" id="PRO_5039960707" description="S-protein homolog" evidence="6">
    <location>
        <begin position="23"/>
        <end position="149"/>
    </location>
</feature>
<evidence type="ECO:0000256" key="3">
    <source>
        <dbReference type="ARBA" id="ARBA00022471"/>
    </source>
</evidence>
<proteinExistence type="inferred from homology"/>
<dbReference type="GO" id="GO:0060320">
    <property type="term" value="P:rejection of self pollen"/>
    <property type="evidence" value="ECO:0007669"/>
    <property type="project" value="UniProtKB-KW"/>
</dbReference>
<feature type="signal peptide" evidence="6">
    <location>
        <begin position="1"/>
        <end position="22"/>
    </location>
</feature>
<dbReference type="Proteomes" id="UP000215914">
    <property type="component" value="Unassembled WGS sequence"/>
</dbReference>
<protein>
    <recommendedName>
        <fullName evidence="6">S-protein homolog</fullName>
    </recommendedName>
</protein>
<gene>
    <name evidence="7" type="ORF">HanXRQr2_Chr02g0085961</name>
</gene>
<dbReference type="PANTHER" id="PTHR31232:SF149">
    <property type="entry name" value="S-PROTEIN HOMOLOG"/>
    <property type="match status" value="1"/>
</dbReference>
<dbReference type="AlphaFoldDB" id="A0A9K3JS07"/>
<comment type="subcellular location">
    <subcellularLocation>
        <location evidence="1 6">Secreted</location>
    </subcellularLocation>
</comment>
<name>A0A9K3JS07_HELAN</name>
<comment type="similarity">
    <text evidence="2 6">Belongs to the plant self-incompatibility (S1) protein family.</text>
</comment>
<accession>A0A9K3JS07</accession>
<evidence type="ECO:0000256" key="4">
    <source>
        <dbReference type="ARBA" id="ARBA00022525"/>
    </source>
</evidence>
<sequence>MKNLFIFVFVFLGLNVVNPCNGCPIILRGYVVHIKSDIPNDNVTVHCQSKDDDVGYHVLHSPNLEFQWKFCETITGSTLFFCHFWWQNKEQIFDVFNISMAQWCFVDHLEGNTCHWEIKDDGFYFYEPHNYVWLKQYSWKQIPEGKLIF</sequence>
<comment type="caution">
    <text evidence="7">The sequence shown here is derived from an EMBL/GenBank/DDBJ whole genome shotgun (WGS) entry which is preliminary data.</text>
</comment>
<evidence type="ECO:0000313" key="8">
    <source>
        <dbReference type="Proteomes" id="UP000215914"/>
    </source>
</evidence>
<dbReference type="Gramene" id="mRNA:HanXRQr2_Chr02g0085961">
    <property type="protein sequence ID" value="CDS:HanXRQr2_Chr02g0085961.1"/>
    <property type="gene ID" value="HanXRQr2_Chr02g0085961"/>
</dbReference>
<dbReference type="PANTHER" id="PTHR31232">
    <property type="match status" value="1"/>
</dbReference>
<evidence type="ECO:0000313" key="7">
    <source>
        <dbReference type="EMBL" id="KAF5820187.1"/>
    </source>
</evidence>
<evidence type="ECO:0000256" key="6">
    <source>
        <dbReference type="RuleBase" id="RU367044"/>
    </source>
</evidence>
<keyword evidence="4 6" id="KW-0964">Secreted</keyword>
<reference evidence="7" key="1">
    <citation type="journal article" date="2017" name="Nature">
        <title>The sunflower genome provides insights into oil metabolism, flowering and Asterid evolution.</title>
        <authorList>
            <person name="Badouin H."/>
            <person name="Gouzy J."/>
            <person name="Grassa C.J."/>
            <person name="Murat F."/>
            <person name="Staton S.E."/>
            <person name="Cottret L."/>
            <person name="Lelandais-Briere C."/>
            <person name="Owens G.L."/>
            <person name="Carrere S."/>
            <person name="Mayjonade B."/>
            <person name="Legrand L."/>
            <person name="Gill N."/>
            <person name="Kane N.C."/>
            <person name="Bowers J.E."/>
            <person name="Hubner S."/>
            <person name="Bellec A."/>
            <person name="Berard A."/>
            <person name="Berges H."/>
            <person name="Blanchet N."/>
            <person name="Boniface M.C."/>
            <person name="Brunel D."/>
            <person name="Catrice O."/>
            <person name="Chaidir N."/>
            <person name="Claudel C."/>
            <person name="Donnadieu C."/>
            <person name="Faraut T."/>
            <person name="Fievet G."/>
            <person name="Helmstetter N."/>
            <person name="King M."/>
            <person name="Knapp S.J."/>
            <person name="Lai Z."/>
            <person name="Le Paslier M.C."/>
            <person name="Lippi Y."/>
            <person name="Lorenzon L."/>
            <person name="Mandel J.R."/>
            <person name="Marage G."/>
            <person name="Marchand G."/>
            <person name="Marquand E."/>
            <person name="Bret-Mestries E."/>
            <person name="Morien E."/>
            <person name="Nambeesan S."/>
            <person name="Nguyen T."/>
            <person name="Pegot-Espagnet P."/>
            <person name="Pouilly N."/>
            <person name="Raftis F."/>
            <person name="Sallet E."/>
            <person name="Schiex T."/>
            <person name="Thomas J."/>
            <person name="Vandecasteele C."/>
            <person name="Vares D."/>
            <person name="Vear F."/>
            <person name="Vautrin S."/>
            <person name="Crespi M."/>
            <person name="Mangin B."/>
            <person name="Burke J.M."/>
            <person name="Salse J."/>
            <person name="Munos S."/>
            <person name="Vincourt P."/>
            <person name="Rieseberg L.H."/>
            <person name="Langlade N.B."/>
        </authorList>
    </citation>
    <scope>NUCLEOTIDE SEQUENCE</scope>
    <source>
        <tissue evidence="7">Leaves</tissue>
    </source>
</reference>
<dbReference type="InterPro" id="IPR010264">
    <property type="entry name" value="Self-incomp_S1"/>
</dbReference>
<dbReference type="Pfam" id="PF05938">
    <property type="entry name" value="Self-incomp_S1"/>
    <property type="match status" value="1"/>
</dbReference>
<keyword evidence="3 6" id="KW-0713">Self-incompatibility</keyword>
<evidence type="ECO:0000256" key="1">
    <source>
        <dbReference type="ARBA" id="ARBA00004613"/>
    </source>
</evidence>
<evidence type="ECO:0000256" key="2">
    <source>
        <dbReference type="ARBA" id="ARBA00005581"/>
    </source>
</evidence>
<organism evidence="7 8">
    <name type="scientific">Helianthus annuus</name>
    <name type="common">Common sunflower</name>
    <dbReference type="NCBI Taxonomy" id="4232"/>
    <lineage>
        <taxon>Eukaryota</taxon>
        <taxon>Viridiplantae</taxon>
        <taxon>Streptophyta</taxon>
        <taxon>Embryophyta</taxon>
        <taxon>Tracheophyta</taxon>
        <taxon>Spermatophyta</taxon>
        <taxon>Magnoliopsida</taxon>
        <taxon>eudicotyledons</taxon>
        <taxon>Gunneridae</taxon>
        <taxon>Pentapetalae</taxon>
        <taxon>asterids</taxon>
        <taxon>campanulids</taxon>
        <taxon>Asterales</taxon>
        <taxon>Asteraceae</taxon>
        <taxon>Asteroideae</taxon>
        <taxon>Heliantheae alliance</taxon>
        <taxon>Heliantheae</taxon>
        <taxon>Helianthus</taxon>
    </lineage>
</organism>
<evidence type="ECO:0000256" key="5">
    <source>
        <dbReference type="ARBA" id="ARBA00022729"/>
    </source>
</evidence>
<reference evidence="7" key="2">
    <citation type="submission" date="2020-06" db="EMBL/GenBank/DDBJ databases">
        <title>Helianthus annuus Genome sequencing and assembly Release 2.</title>
        <authorList>
            <person name="Gouzy J."/>
            <person name="Langlade N."/>
            <person name="Munos S."/>
        </authorList>
    </citation>
    <scope>NUCLEOTIDE SEQUENCE</scope>
    <source>
        <tissue evidence="7">Leaves</tissue>
    </source>
</reference>
<dbReference type="GO" id="GO:0005576">
    <property type="term" value="C:extracellular region"/>
    <property type="evidence" value="ECO:0007669"/>
    <property type="project" value="UniProtKB-SubCell"/>
</dbReference>
<keyword evidence="5 6" id="KW-0732">Signal</keyword>